<keyword evidence="3" id="KW-1185">Reference proteome</keyword>
<dbReference type="NCBIfam" id="TIGR00305">
    <property type="entry name" value="putative toxin-antitoxin system toxin component, PIN family"/>
    <property type="match status" value="1"/>
</dbReference>
<dbReference type="InterPro" id="IPR002850">
    <property type="entry name" value="PIN_toxin-like"/>
</dbReference>
<dbReference type="Proteomes" id="UP000241964">
    <property type="component" value="Unassembled WGS sequence"/>
</dbReference>
<dbReference type="SUPFAM" id="SSF88723">
    <property type="entry name" value="PIN domain-like"/>
    <property type="match status" value="1"/>
</dbReference>
<reference evidence="2 3" key="1">
    <citation type="submission" date="2018-03" db="EMBL/GenBank/DDBJ databases">
        <title>Genomic Encyclopedia of Archaeal and Bacterial Type Strains, Phase II (KMG-II): from individual species to whole genera.</title>
        <authorList>
            <person name="Goeker M."/>
        </authorList>
    </citation>
    <scope>NUCLEOTIDE SEQUENCE [LARGE SCALE GENOMIC DNA]</scope>
    <source>
        <strain evidence="2 3">DSM 29057</strain>
    </source>
</reference>
<proteinExistence type="predicted"/>
<dbReference type="Pfam" id="PF13470">
    <property type="entry name" value="PIN_3"/>
    <property type="match status" value="1"/>
</dbReference>
<sequence>MGNSRFIFDTNTLISAFLLDGNTAIGLALTKAMNIGKVITTHAMKRELADVFLRSKFDRYVSFEKRVDVLNFLDGQFEMWPEPEEKIEVCRDPNDNKFLELAALSNAACIVTGDKDLLILHPFRQTAILTSGNFLTHF</sequence>
<dbReference type="SMART" id="SM00670">
    <property type="entry name" value="PINc"/>
    <property type="match status" value="1"/>
</dbReference>
<name>A0A2P8FWX5_9BACT</name>
<dbReference type="PANTHER" id="PTHR34610">
    <property type="entry name" value="SSL7007 PROTEIN"/>
    <property type="match status" value="1"/>
</dbReference>
<evidence type="ECO:0000313" key="3">
    <source>
        <dbReference type="Proteomes" id="UP000241964"/>
    </source>
</evidence>
<protein>
    <submittedName>
        <fullName evidence="2">Putative PIN family toxin of toxin-antitoxin system</fullName>
    </submittedName>
</protein>
<evidence type="ECO:0000313" key="2">
    <source>
        <dbReference type="EMBL" id="PSL26222.1"/>
    </source>
</evidence>
<dbReference type="OrthoDB" id="597986at2"/>
<dbReference type="RefSeq" id="WP_106597378.1">
    <property type="nucleotide sequence ID" value="NZ_PYAS01000010.1"/>
</dbReference>
<dbReference type="InterPro" id="IPR002716">
    <property type="entry name" value="PIN_dom"/>
</dbReference>
<comment type="caution">
    <text evidence="2">The sequence shown here is derived from an EMBL/GenBank/DDBJ whole genome shotgun (WGS) entry which is preliminary data.</text>
</comment>
<dbReference type="AlphaFoldDB" id="A0A2P8FWX5"/>
<feature type="domain" description="PIN" evidence="1">
    <location>
        <begin position="4"/>
        <end position="119"/>
    </location>
</feature>
<accession>A0A2P8FWX5</accession>
<gene>
    <name evidence="2" type="ORF">CLV60_110202</name>
</gene>
<dbReference type="InterPro" id="IPR029060">
    <property type="entry name" value="PIN-like_dom_sf"/>
</dbReference>
<organism evidence="2 3">
    <name type="scientific">Dyadobacter jiangsuensis</name>
    <dbReference type="NCBI Taxonomy" id="1591085"/>
    <lineage>
        <taxon>Bacteria</taxon>
        <taxon>Pseudomonadati</taxon>
        <taxon>Bacteroidota</taxon>
        <taxon>Cytophagia</taxon>
        <taxon>Cytophagales</taxon>
        <taxon>Spirosomataceae</taxon>
        <taxon>Dyadobacter</taxon>
    </lineage>
</organism>
<dbReference type="PANTHER" id="PTHR34610:SF3">
    <property type="entry name" value="SSL7007 PROTEIN"/>
    <property type="match status" value="1"/>
</dbReference>
<dbReference type="EMBL" id="PYAS01000010">
    <property type="protein sequence ID" value="PSL26222.1"/>
    <property type="molecule type" value="Genomic_DNA"/>
</dbReference>
<evidence type="ECO:0000259" key="1">
    <source>
        <dbReference type="SMART" id="SM00670"/>
    </source>
</evidence>